<evidence type="ECO:0000256" key="3">
    <source>
        <dbReference type="ARBA" id="ARBA00022553"/>
    </source>
</evidence>
<keyword evidence="5" id="KW-0662">Pyridine nucleotide biosynthesis</keyword>
<dbReference type="GO" id="GO:0016763">
    <property type="term" value="F:pentosyltransferase activity"/>
    <property type="evidence" value="ECO:0007669"/>
    <property type="project" value="InterPro"/>
</dbReference>
<evidence type="ECO:0000256" key="5">
    <source>
        <dbReference type="ARBA" id="ARBA00022642"/>
    </source>
</evidence>
<dbReference type="InterPro" id="IPR036068">
    <property type="entry name" value="Nicotinate_pribotase-like_C"/>
</dbReference>
<name>G9K367_AVIPA</name>
<dbReference type="NCBIfam" id="NF005529">
    <property type="entry name" value="PRK07188.1"/>
    <property type="match status" value="1"/>
</dbReference>
<gene>
    <name evidence="8" type="primary">nadC</name>
</gene>
<dbReference type="SUPFAM" id="SSF51690">
    <property type="entry name" value="Nicotinate/Quinolinate PRTase C-terminal domain-like"/>
    <property type="match status" value="1"/>
</dbReference>
<dbReference type="InterPro" id="IPR053190">
    <property type="entry name" value="NAPRTase-like"/>
</dbReference>
<sequence length="368" mass="41545">MKEIEKKEKVNITRRPSQTFNFDEKIGEGYFSASYFLKAKHIAEQKRSKQWVTMQFFQKKQAILCGVDEAIALLQRFARNPEGLKIWALNDGDVISPFESVLIVEGFYEDFAYLEGIIDGILSRCTSIATNVRETLNAANGKPIIFMGDRNDYFTLQPTDGYAAYIGGATMQATDAMHQYQGGTGVGTMPHSLIQLFNGNLIQACEAYMQVYPNSPLTALVDYNNDVITDSLKVAKHFGEKLYAVRVDTSANMVDRYFLTHQETFGQEDLRGVNVPLIKQLRHQLDQAGFPWVKIVVSGGFNQQKVQHFEQQNAPVDYYGIGASLLKISIDFTGDCVRLNGKAQAKAGRRYRVNPRLSTVHFYHVFLM</sequence>
<dbReference type="InterPro" id="IPR022412">
    <property type="entry name" value="Quinolinate_PRibosylTrfase_N"/>
</dbReference>
<feature type="domain" description="Quinolinate phosphoribosyl transferase N-terminal" evidence="7">
    <location>
        <begin position="47"/>
        <end position="125"/>
    </location>
</feature>
<dbReference type="Gene3D" id="3.90.1170.20">
    <property type="entry name" value="Quinolinate phosphoribosyl transferase, N-terminal domain"/>
    <property type="match status" value="1"/>
</dbReference>
<evidence type="ECO:0000256" key="1">
    <source>
        <dbReference type="ARBA" id="ARBA00004952"/>
    </source>
</evidence>
<dbReference type="InterPro" id="IPR013785">
    <property type="entry name" value="Aldolase_TIM"/>
</dbReference>
<comment type="pathway">
    <text evidence="1">Cofactor biosynthesis; NAD(+) biosynthesis; nicotinate D-ribonucleotide from nicotinate: step 1/1.</text>
</comment>
<dbReference type="Pfam" id="PF02749">
    <property type="entry name" value="QRPTase_N"/>
    <property type="match status" value="1"/>
</dbReference>
<evidence type="ECO:0000313" key="8">
    <source>
        <dbReference type="EMBL" id="AEU04362.1"/>
    </source>
</evidence>
<dbReference type="EMBL" id="JN995599">
    <property type="protein sequence ID" value="AEU04362.1"/>
    <property type="molecule type" value="Genomic_DNA"/>
</dbReference>
<dbReference type="PANTHER" id="PTHR43202:SF1">
    <property type="entry name" value="NICOTINATE PHOSPHORIBOSYLTRANSFERASE"/>
    <property type="match status" value="1"/>
</dbReference>
<evidence type="ECO:0000256" key="4">
    <source>
        <dbReference type="ARBA" id="ARBA00022598"/>
    </source>
</evidence>
<dbReference type="AlphaFoldDB" id="G9K367"/>
<keyword evidence="3" id="KW-0597">Phosphoprotein</keyword>
<reference evidence="8" key="1">
    <citation type="submission" date="2011-11" db="EMBL/GenBank/DDBJ databases">
        <title>Identification of putative genes involved in NAD+ pathways within Avibacterium paragallinarum.</title>
        <authorList>
            <person name="Roodt Y."/>
            <person name="Bragg R.R."/>
            <person name="Christensen H."/>
            <person name="Albertyn J."/>
        </authorList>
    </citation>
    <scope>NUCLEOTIDE SEQUENCE</scope>
    <source>
        <strain evidence="8">1750</strain>
    </source>
</reference>
<evidence type="ECO:0000256" key="6">
    <source>
        <dbReference type="ARBA" id="ARBA00048668"/>
    </source>
</evidence>
<comment type="catalytic activity">
    <reaction evidence="6">
        <text>5-phospho-alpha-D-ribose 1-diphosphate + nicotinate + ATP + H2O = nicotinate beta-D-ribonucleotide + ADP + phosphate + diphosphate</text>
        <dbReference type="Rhea" id="RHEA:36163"/>
        <dbReference type="ChEBI" id="CHEBI:15377"/>
        <dbReference type="ChEBI" id="CHEBI:30616"/>
        <dbReference type="ChEBI" id="CHEBI:32544"/>
        <dbReference type="ChEBI" id="CHEBI:33019"/>
        <dbReference type="ChEBI" id="CHEBI:43474"/>
        <dbReference type="ChEBI" id="CHEBI:57502"/>
        <dbReference type="ChEBI" id="CHEBI:58017"/>
        <dbReference type="ChEBI" id="CHEBI:456216"/>
        <dbReference type="EC" id="6.3.4.21"/>
    </reaction>
</comment>
<dbReference type="EC" id="6.3.4.21" evidence="2"/>
<evidence type="ECO:0000256" key="2">
    <source>
        <dbReference type="ARBA" id="ARBA00013236"/>
    </source>
</evidence>
<dbReference type="InterPro" id="IPR007229">
    <property type="entry name" value="Nic_PRibTrfase-Fam"/>
</dbReference>
<dbReference type="PIRSF" id="PIRSF000484">
    <property type="entry name" value="NAPRT"/>
    <property type="match status" value="1"/>
</dbReference>
<dbReference type="Gene3D" id="3.20.20.70">
    <property type="entry name" value="Aldolase class I"/>
    <property type="match status" value="1"/>
</dbReference>
<evidence type="ECO:0000259" key="7">
    <source>
        <dbReference type="Pfam" id="PF02749"/>
    </source>
</evidence>
<organism evidence="8">
    <name type="scientific">Avibacterium paragallinarum</name>
    <name type="common">Haemophilus gallinarum</name>
    <dbReference type="NCBI Taxonomy" id="728"/>
    <lineage>
        <taxon>Bacteria</taxon>
        <taxon>Pseudomonadati</taxon>
        <taxon>Pseudomonadota</taxon>
        <taxon>Gammaproteobacteria</taxon>
        <taxon>Pasteurellales</taxon>
        <taxon>Pasteurellaceae</taxon>
        <taxon>Avibacterium</taxon>
    </lineage>
</organism>
<dbReference type="PANTHER" id="PTHR43202">
    <property type="entry name" value="NICOTINATE-NUCLEOTIDE PYROPHOSPHORYLASE"/>
    <property type="match status" value="1"/>
</dbReference>
<dbReference type="GO" id="GO:0009435">
    <property type="term" value="P:NAD+ biosynthetic process"/>
    <property type="evidence" value="ECO:0007669"/>
    <property type="project" value="UniProtKB-UniPathway"/>
</dbReference>
<accession>G9K367</accession>
<dbReference type="SUPFAM" id="SSF54675">
    <property type="entry name" value="Nicotinate/Quinolinate PRTase N-terminal domain-like"/>
    <property type="match status" value="1"/>
</dbReference>
<proteinExistence type="predicted"/>
<dbReference type="UniPathway" id="UPA00253">
    <property type="reaction ID" value="UER00457"/>
</dbReference>
<protein>
    <recommendedName>
        <fullName evidence="2">nicotinate phosphoribosyltransferase</fullName>
        <ecNumber evidence="2">6.3.4.21</ecNumber>
    </recommendedName>
</protein>
<dbReference type="GO" id="GO:0004516">
    <property type="term" value="F:nicotinate phosphoribosyltransferase activity"/>
    <property type="evidence" value="ECO:0007669"/>
    <property type="project" value="UniProtKB-EC"/>
</dbReference>
<keyword evidence="4" id="KW-0436">Ligase</keyword>
<dbReference type="InterPro" id="IPR037128">
    <property type="entry name" value="Quinolinate_PRibosylTase_N_sf"/>
</dbReference>